<evidence type="ECO:0000256" key="1">
    <source>
        <dbReference type="SAM" id="MobiDB-lite"/>
    </source>
</evidence>
<dbReference type="Proteomes" id="UP000189443">
    <property type="component" value="Chromosome"/>
</dbReference>
<feature type="region of interest" description="Disordered" evidence="1">
    <location>
        <begin position="44"/>
        <end position="65"/>
    </location>
</feature>
<protein>
    <submittedName>
        <fullName evidence="2">Uncharacterized protein</fullName>
    </submittedName>
</protein>
<sequence length="105" mass="11648">MRRVPRKVLRHRLTVEPYQGSSSVGDVYRPAEIVRCLLDESTQQVTTPGGENVTSSSSYIAWPDHQPPLNSRVTLPDGRKTKVIKVGRVNAVGLPVPNNTQVFLQ</sequence>
<feature type="compositionally biased region" description="Polar residues" evidence="1">
    <location>
        <begin position="44"/>
        <end position="59"/>
    </location>
</feature>
<proteinExistence type="predicted"/>
<reference evidence="2 3" key="1">
    <citation type="submission" date="2017-02" db="EMBL/GenBank/DDBJ databases">
        <title>Streptomyces pactum ACT12 Genome sequencing and assembly.</title>
        <authorList>
            <person name="Xue Q."/>
            <person name="Yan X."/>
            <person name="Jia L."/>
            <person name="Yan H."/>
        </authorList>
    </citation>
    <scope>NUCLEOTIDE SEQUENCE [LARGE SCALE GENOMIC DNA]</scope>
    <source>
        <strain evidence="2 3">ACT12</strain>
    </source>
</reference>
<organism evidence="2 3">
    <name type="scientific">Streptomyces pactum</name>
    <dbReference type="NCBI Taxonomy" id="68249"/>
    <lineage>
        <taxon>Bacteria</taxon>
        <taxon>Bacillati</taxon>
        <taxon>Actinomycetota</taxon>
        <taxon>Actinomycetes</taxon>
        <taxon>Kitasatosporales</taxon>
        <taxon>Streptomycetaceae</taxon>
        <taxon>Streptomyces</taxon>
    </lineage>
</organism>
<dbReference type="AlphaFoldDB" id="A0A1S6JKR6"/>
<dbReference type="KEGG" id="spac:B1H29_31675"/>
<name>A0A1S6JKR6_9ACTN</name>
<accession>A0A1S6JKR6</accession>
<dbReference type="EMBL" id="CP019724">
    <property type="protein sequence ID" value="AQS72347.1"/>
    <property type="molecule type" value="Genomic_DNA"/>
</dbReference>
<evidence type="ECO:0000313" key="3">
    <source>
        <dbReference type="Proteomes" id="UP000189443"/>
    </source>
</evidence>
<keyword evidence="3" id="KW-1185">Reference proteome</keyword>
<evidence type="ECO:0000313" key="2">
    <source>
        <dbReference type="EMBL" id="AQS72347.1"/>
    </source>
</evidence>
<gene>
    <name evidence="2" type="ORF">B1H29_31675</name>
</gene>